<keyword evidence="3" id="KW-1185">Reference proteome</keyword>
<dbReference type="Proteomes" id="UP001189429">
    <property type="component" value="Unassembled WGS sequence"/>
</dbReference>
<comment type="caution">
    <text evidence="2">The sequence shown here is derived from an EMBL/GenBank/DDBJ whole genome shotgun (WGS) entry which is preliminary data.</text>
</comment>
<evidence type="ECO:0000313" key="3">
    <source>
        <dbReference type="Proteomes" id="UP001189429"/>
    </source>
</evidence>
<protein>
    <submittedName>
        <fullName evidence="2">Uncharacterized protein</fullName>
    </submittedName>
</protein>
<evidence type="ECO:0000313" key="2">
    <source>
        <dbReference type="EMBL" id="CAK0850253.1"/>
    </source>
</evidence>
<proteinExistence type="predicted"/>
<feature type="compositionally biased region" description="Low complexity" evidence="1">
    <location>
        <begin position="86"/>
        <end position="95"/>
    </location>
</feature>
<feature type="region of interest" description="Disordered" evidence="1">
    <location>
        <begin position="78"/>
        <end position="99"/>
    </location>
</feature>
<gene>
    <name evidence="2" type="ORF">PCOR1329_LOCUS42691</name>
</gene>
<feature type="non-terminal residue" evidence="2">
    <location>
        <position position="136"/>
    </location>
</feature>
<accession>A0ABN9TVI1</accession>
<sequence>MRRAAPPQDLLTQAARRTFEVAYGESRSRRGQLAATAQLRTTGLQGSAVVGGLREAELGPAAMEVALAALQNAAPLAMGPEGGPAGDRPPAAGGASWRGQAATKHWGELVYSWSPLPIGLIVVFAASPMEQEDGAQ</sequence>
<reference evidence="2" key="1">
    <citation type="submission" date="2023-10" db="EMBL/GenBank/DDBJ databases">
        <authorList>
            <person name="Chen Y."/>
            <person name="Shah S."/>
            <person name="Dougan E. K."/>
            <person name="Thang M."/>
            <person name="Chan C."/>
        </authorList>
    </citation>
    <scope>NUCLEOTIDE SEQUENCE [LARGE SCALE GENOMIC DNA]</scope>
</reference>
<name>A0ABN9TVI1_9DINO</name>
<organism evidence="2 3">
    <name type="scientific">Prorocentrum cordatum</name>
    <dbReference type="NCBI Taxonomy" id="2364126"/>
    <lineage>
        <taxon>Eukaryota</taxon>
        <taxon>Sar</taxon>
        <taxon>Alveolata</taxon>
        <taxon>Dinophyceae</taxon>
        <taxon>Prorocentrales</taxon>
        <taxon>Prorocentraceae</taxon>
        <taxon>Prorocentrum</taxon>
    </lineage>
</organism>
<evidence type="ECO:0000256" key="1">
    <source>
        <dbReference type="SAM" id="MobiDB-lite"/>
    </source>
</evidence>
<dbReference type="EMBL" id="CAUYUJ010015131">
    <property type="protein sequence ID" value="CAK0850253.1"/>
    <property type="molecule type" value="Genomic_DNA"/>
</dbReference>